<evidence type="ECO:0000313" key="1">
    <source>
        <dbReference type="EMBL" id="ETW04384.1"/>
    </source>
</evidence>
<reference evidence="1" key="1">
    <citation type="submission" date="2013-12" db="EMBL/GenBank/DDBJ databases">
        <title>The Genome Sequence of Aphanomyces invadans NJM9701.</title>
        <authorList>
            <consortium name="The Broad Institute Genomics Platform"/>
            <person name="Russ C."/>
            <person name="Tyler B."/>
            <person name="van West P."/>
            <person name="Dieguez-Uribeondo J."/>
            <person name="Young S.K."/>
            <person name="Zeng Q."/>
            <person name="Gargeya S."/>
            <person name="Fitzgerald M."/>
            <person name="Abouelleil A."/>
            <person name="Alvarado L."/>
            <person name="Chapman S.B."/>
            <person name="Gainer-Dewar J."/>
            <person name="Goldberg J."/>
            <person name="Griggs A."/>
            <person name="Gujja S."/>
            <person name="Hansen M."/>
            <person name="Howarth C."/>
            <person name="Imamovic A."/>
            <person name="Ireland A."/>
            <person name="Larimer J."/>
            <person name="McCowan C."/>
            <person name="Murphy C."/>
            <person name="Pearson M."/>
            <person name="Poon T.W."/>
            <person name="Priest M."/>
            <person name="Roberts A."/>
            <person name="Saif S."/>
            <person name="Shea T."/>
            <person name="Sykes S."/>
            <person name="Wortman J."/>
            <person name="Nusbaum C."/>
            <person name="Birren B."/>
        </authorList>
    </citation>
    <scope>NUCLEOTIDE SEQUENCE [LARGE SCALE GENOMIC DNA]</scope>
    <source>
        <strain evidence="1">NJM9701</strain>
    </source>
</reference>
<accession>A0A024UDP8</accession>
<name>A0A024UDP8_9STRA</name>
<dbReference type="AlphaFoldDB" id="A0A024UDP8"/>
<dbReference type="GeneID" id="20081719"/>
<organism evidence="1">
    <name type="scientific">Aphanomyces invadans</name>
    <dbReference type="NCBI Taxonomy" id="157072"/>
    <lineage>
        <taxon>Eukaryota</taxon>
        <taxon>Sar</taxon>
        <taxon>Stramenopiles</taxon>
        <taxon>Oomycota</taxon>
        <taxon>Saprolegniomycetes</taxon>
        <taxon>Saprolegniales</taxon>
        <taxon>Verrucalvaceae</taxon>
        <taxon>Aphanomyces</taxon>
    </lineage>
</organism>
<dbReference type="RefSeq" id="XP_008867340.1">
    <property type="nucleotide sequence ID" value="XM_008869118.1"/>
</dbReference>
<gene>
    <name evidence="1" type="ORF">H310_04669</name>
</gene>
<proteinExistence type="predicted"/>
<sequence length="69" mass="7082">MAVVFTERHETDVEVGHSKGDLLQDAHPAEEVLDDGSASGHGGVALQVKTIKGSMGWALLGVQGTNGLG</sequence>
<dbReference type="VEuPathDB" id="FungiDB:H310_04669"/>
<dbReference type="EMBL" id="KI913958">
    <property type="protein sequence ID" value="ETW04384.1"/>
    <property type="molecule type" value="Genomic_DNA"/>
</dbReference>
<protein>
    <submittedName>
        <fullName evidence="1">Uncharacterized protein</fullName>
    </submittedName>
</protein>